<dbReference type="AlphaFoldDB" id="E3I087"/>
<evidence type="ECO:0000313" key="2">
    <source>
        <dbReference type="EMBL" id="ADP71122.1"/>
    </source>
</evidence>
<dbReference type="KEGG" id="rva:Rvan_1883"/>
<dbReference type="eggNOG" id="COG0745">
    <property type="taxonomic scope" value="Bacteria"/>
</dbReference>
<dbReference type="HOGENOM" id="CLU_050851_0_0_5"/>
<proteinExistence type="predicted"/>
<evidence type="ECO:0000259" key="1">
    <source>
        <dbReference type="Pfam" id="PF09623"/>
    </source>
</evidence>
<dbReference type="RefSeq" id="WP_013419512.1">
    <property type="nucleotide sequence ID" value="NC_014664.1"/>
</dbReference>
<protein>
    <submittedName>
        <fullName evidence="2">CRISPR-associated protein, NE0113 family</fullName>
    </submittedName>
</protein>
<dbReference type="NCBIfam" id="TIGR02584">
    <property type="entry name" value="cas_NE0113"/>
    <property type="match status" value="1"/>
</dbReference>
<dbReference type="Proteomes" id="UP000001399">
    <property type="component" value="Chromosome"/>
</dbReference>
<dbReference type="EMBL" id="CP002292">
    <property type="protein sequence ID" value="ADP71122.1"/>
    <property type="molecule type" value="Genomic_DNA"/>
</dbReference>
<name>E3I087_RHOVT</name>
<gene>
    <name evidence="2" type="ordered locus">Rvan_1883</name>
</gene>
<dbReference type="Pfam" id="PF09623">
    <property type="entry name" value="Cas_NE0113"/>
    <property type="match status" value="1"/>
</dbReference>
<organism evidence="2 3">
    <name type="scientific">Rhodomicrobium vannielii (strain ATCC 17100 / DSM 162 / LMG 4299 / NCIMB 10020 / ATH 3.1.1)</name>
    <dbReference type="NCBI Taxonomy" id="648757"/>
    <lineage>
        <taxon>Bacteria</taxon>
        <taxon>Pseudomonadati</taxon>
        <taxon>Pseudomonadota</taxon>
        <taxon>Alphaproteobacteria</taxon>
        <taxon>Hyphomicrobiales</taxon>
        <taxon>Hyphomicrobiaceae</taxon>
        <taxon>Rhodomicrobium</taxon>
    </lineage>
</organism>
<sequence length="388" mass="43239">MRDASTFSRRILLCTVGLAPQIVTETLYALCMERTPPFLPTEIHVITTAQGEARTRQMLLNPPQEQLAKFEAEFGFPVAEALTVGRIHVVQADGVQLGDISTEAHNKALADLIIQTVHEVTRDDRAAIHFSIAGGRKTMGVLLGLAVSLFARPQDSLSHVLVEPQPLEQHPEFFFPPRIARDLEDKFNPGVPISTDKARIVLAEIPFVRLRQGLPMHLLEGAWSFTETVARAQAAVTSPELVIDRAAQKVSCQGIIFELTPMQFSLYSLLAKRRLCGMGSDGFVHWTEIGGDEFIAEIESLPLTTFHDLNRLRRDFAKIGDTKQEDPRPDKFEQAKARLNERIRERLGHFSPTYEVKSRKARSQSLLGLDLPVSAIRFGAVDDDSESN</sequence>
<feature type="domain" description="CRISPR system ring nuclease SSO2081-like" evidence="1">
    <location>
        <begin position="19"/>
        <end position="232"/>
    </location>
</feature>
<keyword evidence="3" id="KW-1185">Reference proteome</keyword>
<dbReference type="OrthoDB" id="9805822at2"/>
<accession>E3I087</accession>
<dbReference type="CDD" id="cd09741">
    <property type="entry name" value="Csx1_III-U"/>
    <property type="match status" value="1"/>
</dbReference>
<dbReference type="InterPro" id="IPR013413">
    <property type="entry name" value="CRISPR-assoc_prot_NE0113"/>
</dbReference>
<dbReference type="STRING" id="648757.Rvan_1883"/>
<evidence type="ECO:0000313" key="3">
    <source>
        <dbReference type="Proteomes" id="UP000001399"/>
    </source>
</evidence>
<reference evidence="3" key="1">
    <citation type="journal article" date="2011" name="J. Bacteriol.">
        <title>Genome sequences of eight morphologically diverse alphaproteobacteria.</title>
        <authorList>
            <consortium name="US DOE Joint Genome Institute"/>
            <person name="Brown P.J."/>
            <person name="Kysela D.T."/>
            <person name="Buechlein A."/>
            <person name="Hemmerich C."/>
            <person name="Brun Y.V."/>
        </authorList>
    </citation>
    <scope>NUCLEOTIDE SEQUENCE [LARGE SCALE GENOMIC DNA]</scope>
    <source>
        <strain evidence="3">ATCC 17100 / ATH 3.1.1 / DSM 162 / LMG 4299</strain>
    </source>
</reference>
<dbReference type="InterPro" id="IPR019092">
    <property type="entry name" value="SSO2081-like_dom"/>
</dbReference>